<evidence type="ECO:0000313" key="3">
    <source>
        <dbReference type="Proteomes" id="UP000064967"/>
    </source>
</evidence>
<dbReference type="STRING" id="1391654.AKJ09_09784"/>
<accession>A0A0K1QBF7</accession>
<gene>
    <name evidence="2" type="ORF">AKJ09_09784</name>
</gene>
<feature type="region of interest" description="Disordered" evidence="1">
    <location>
        <begin position="1"/>
        <end position="38"/>
    </location>
</feature>
<sequence length="103" mass="11454">MNEPTPIALPASPRACESFVREPGHRRERAELGSESLEQRRRRTRARVARGVAVVGRKVEKYVSFPGRTKSRTTRTPCSRNALACAASASAAFAWRYPPKDVT</sequence>
<dbReference type="Proteomes" id="UP000064967">
    <property type="component" value="Chromosome"/>
</dbReference>
<protein>
    <submittedName>
        <fullName evidence="2">Uncharacterized protein</fullName>
    </submittedName>
</protein>
<proteinExistence type="predicted"/>
<reference evidence="2 3" key="1">
    <citation type="submission" date="2015-08" db="EMBL/GenBank/DDBJ databases">
        <authorList>
            <person name="Babu N.S."/>
            <person name="Beckwith C.J."/>
            <person name="Beseler K.G."/>
            <person name="Brison A."/>
            <person name="Carone J.V."/>
            <person name="Caskin T.P."/>
            <person name="Diamond M."/>
            <person name="Durham M.E."/>
            <person name="Foxe J.M."/>
            <person name="Go M."/>
            <person name="Henderson B.A."/>
            <person name="Jones I.B."/>
            <person name="McGettigan J.A."/>
            <person name="Micheletti S.J."/>
            <person name="Nasrallah M.E."/>
            <person name="Ortiz D."/>
            <person name="Piller C.R."/>
            <person name="Privatt S.R."/>
            <person name="Schneider S.L."/>
            <person name="Sharp S."/>
            <person name="Smith T.C."/>
            <person name="Stanton J.D."/>
            <person name="Ullery H.E."/>
            <person name="Wilson R.J."/>
            <person name="Serrano M.G."/>
            <person name="Buck G."/>
            <person name="Lee V."/>
            <person name="Wang Y."/>
            <person name="Carvalho R."/>
            <person name="Voegtly L."/>
            <person name="Shi R."/>
            <person name="Duckworth R."/>
            <person name="Johnson A."/>
            <person name="Loviza R."/>
            <person name="Walstead R."/>
            <person name="Shah Z."/>
            <person name="Kiflezghi M."/>
            <person name="Wade K."/>
            <person name="Ball S.L."/>
            <person name="Bradley K.W."/>
            <person name="Asai D.J."/>
            <person name="Bowman C.A."/>
            <person name="Russell D.A."/>
            <person name="Pope W.H."/>
            <person name="Jacobs-Sera D."/>
            <person name="Hendrix R.W."/>
            <person name="Hatfull G.F."/>
        </authorList>
    </citation>
    <scope>NUCLEOTIDE SEQUENCE [LARGE SCALE GENOMIC DNA]</scope>
    <source>
        <strain evidence="2 3">DSM 27648</strain>
    </source>
</reference>
<dbReference type="AlphaFoldDB" id="A0A0K1QBF7"/>
<dbReference type="KEGG" id="llu:AKJ09_09784"/>
<evidence type="ECO:0000256" key="1">
    <source>
        <dbReference type="SAM" id="MobiDB-lite"/>
    </source>
</evidence>
<organism evidence="2 3">
    <name type="scientific">Labilithrix luteola</name>
    <dbReference type="NCBI Taxonomy" id="1391654"/>
    <lineage>
        <taxon>Bacteria</taxon>
        <taxon>Pseudomonadati</taxon>
        <taxon>Myxococcota</taxon>
        <taxon>Polyangia</taxon>
        <taxon>Polyangiales</taxon>
        <taxon>Labilitrichaceae</taxon>
        <taxon>Labilithrix</taxon>
    </lineage>
</organism>
<feature type="compositionally biased region" description="Basic and acidic residues" evidence="1">
    <location>
        <begin position="19"/>
        <end position="32"/>
    </location>
</feature>
<name>A0A0K1QBF7_9BACT</name>
<evidence type="ECO:0000313" key="2">
    <source>
        <dbReference type="EMBL" id="AKV03121.1"/>
    </source>
</evidence>
<keyword evidence="3" id="KW-1185">Reference proteome</keyword>
<dbReference type="EMBL" id="CP012333">
    <property type="protein sequence ID" value="AKV03121.1"/>
    <property type="molecule type" value="Genomic_DNA"/>
</dbReference>